<accession>B8G3J9</accession>
<organism evidence="1 2">
    <name type="scientific">Chloroflexus aggregans (strain MD-66 / DSM 9485)</name>
    <dbReference type="NCBI Taxonomy" id="326427"/>
    <lineage>
        <taxon>Bacteria</taxon>
        <taxon>Bacillati</taxon>
        <taxon>Chloroflexota</taxon>
        <taxon>Chloroflexia</taxon>
        <taxon>Chloroflexales</taxon>
        <taxon>Chloroflexineae</taxon>
        <taxon>Chloroflexaceae</taxon>
        <taxon>Chloroflexus</taxon>
    </lineage>
</organism>
<keyword evidence="2" id="KW-1185">Reference proteome</keyword>
<sequence length="320" mass="37191">MFYVYRTWVQKYIMSISRKYFAEPDSSQRAKRFADYKPEASLWITLATGDYYPDILQDARNLYSPVIELFGQLLKQSASSQELLLRISKISQTWMRIQLLRVFRKYVNLSLPVEMTKRKSGILQIIQTFGSRFRSIPEVQKAYNSRPTPDEALCALLWEYKDRGKKGYDLTERFFELFRARFPNLIIEGPIRAGRDILMGDIVANYPNPTRPIDFVIYEQGKTSILAIGLARYDSDRGGAQEDDWPGQYRSLIDEVLNYAHAHQLNIKIILLNDGPGLLLGSMWDDYSKLEDSYPNKVMVLTLRMIPERLHLAWLHTPAS</sequence>
<protein>
    <recommendedName>
        <fullName evidence="3">BstEII</fullName>
    </recommendedName>
</protein>
<dbReference type="EMBL" id="CP001337">
    <property type="protein sequence ID" value="ACL23382.1"/>
    <property type="molecule type" value="Genomic_DNA"/>
</dbReference>
<dbReference type="HOGENOM" id="CLU_082431_0_0_0"/>
<dbReference type="AlphaFoldDB" id="B8G3J9"/>
<evidence type="ECO:0000313" key="1">
    <source>
        <dbReference type="EMBL" id="ACL23382.1"/>
    </source>
</evidence>
<name>B8G3J9_CHLAD</name>
<dbReference type="Proteomes" id="UP000002508">
    <property type="component" value="Chromosome"/>
</dbReference>
<evidence type="ECO:0000313" key="2">
    <source>
        <dbReference type="Proteomes" id="UP000002508"/>
    </source>
</evidence>
<proteinExistence type="predicted"/>
<reference evidence="1" key="1">
    <citation type="submission" date="2008-12" db="EMBL/GenBank/DDBJ databases">
        <title>Complete sequence of Chloroflexus aggregans DSM 9485.</title>
        <authorList>
            <consortium name="US DOE Joint Genome Institute"/>
            <person name="Lucas S."/>
            <person name="Copeland A."/>
            <person name="Lapidus A."/>
            <person name="Glavina del Rio T."/>
            <person name="Dalin E."/>
            <person name="Tice H."/>
            <person name="Pitluck S."/>
            <person name="Foster B."/>
            <person name="Larimer F."/>
            <person name="Land M."/>
            <person name="Hauser L."/>
            <person name="Kyrpides N."/>
            <person name="Mikhailova N."/>
            <person name="Bryant D."/>
            <person name="Richardson P."/>
        </authorList>
    </citation>
    <scope>NUCLEOTIDE SEQUENCE</scope>
    <source>
        <strain evidence="1">DSM 9485</strain>
    </source>
</reference>
<gene>
    <name evidence="1" type="ordered locus">Cagg_0437</name>
</gene>
<dbReference type="KEGG" id="cag:Cagg_0437"/>
<dbReference type="REBASE" id="19749">
    <property type="entry name" value="CagORF438P"/>
</dbReference>
<dbReference type="eggNOG" id="ENOG502ZC3E">
    <property type="taxonomic scope" value="Bacteria"/>
</dbReference>
<evidence type="ECO:0008006" key="3">
    <source>
        <dbReference type="Google" id="ProtNLM"/>
    </source>
</evidence>